<keyword evidence="1" id="KW-0472">Membrane</keyword>
<accession>A0A081EW01</accession>
<keyword evidence="1" id="KW-1133">Transmembrane helix</keyword>
<evidence type="ECO:0000313" key="2">
    <source>
        <dbReference type="EMBL" id="KDS91589.2"/>
    </source>
</evidence>
<dbReference type="EMBL" id="JNFH02000011">
    <property type="protein sequence ID" value="KDS91589.2"/>
    <property type="molecule type" value="Genomic_DNA"/>
</dbReference>
<organism evidence="2 3">
    <name type="scientific">Halorubrum saccharovorum</name>
    <dbReference type="NCBI Taxonomy" id="2248"/>
    <lineage>
        <taxon>Archaea</taxon>
        <taxon>Methanobacteriati</taxon>
        <taxon>Methanobacteriota</taxon>
        <taxon>Stenosarchaea group</taxon>
        <taxon>Halobacteria</taxon>
        <taxon>Halobacteriales</taxon>
        <taxon>Haloferacaceae</taxon>
        <taxon>Halorubrum</taxon>
    </lineage>
</organism>
<dbReference type="OrthoDB" id="342369at2157"/>
<comment type="caution">
    <text evidence="2">The sequence shown here is derived from an EMBL/GenBank/DDBJ whole genome shotgun (WGS) entry which is preliminary data.</text>
</comment>
<feature type="transmembrane region" description="Helical" evidence="1">
    <location>
        <begin position="33"/>
        <end position="55"/>
    </location>
</feature>
<evidence type="ECO:0000256" key="1">
    <source>
        <dbReference type="SAM" id="Phobius"/>
    </source>
</evidence>
<proteinExistence type="predicted"/>
<feature type="transmembrane region" description="Helical" evidence="1">
    <location>
        <begin position="6"/>
        <end position="26"/>
    </location>
</feature>
<dbReference type="AlphaFoldDB" id="A0A081EW01"/>
<dbReference type="Proteomes" id="UP000053331">
    <property type="component" value="Unassembled WGS sequence"/>
</dbReference>
<protein>
    <submittedName>
        <fullName evidence="2">Uncharacterized protein</fullName>
    </submittedName>
</protein>
<feature type="transmembrane region" description="Helical" evidence="1">
    <location>
        <begin position="61"/>
        <end position="81"/>
    </location>
</feature>
<keyword evidence="3" id="KW-1185">Reference proteome</keyword>
<name>A0A081EW01_9EURY</name>
<dbReference type="RefSeq" id="WP_050023867.1">
    <property type="nucleotide sequence ID" value="NZ_JNFH02000011.1"/>
</dbReference>
<gene>
    <name evidence="2" type="ORF">FK85_00200</name>
</gene>
<sequence length="99" mass="10452">MSALVNTLGMLAGAVWIGASIWFELIHPRRVHGVYVAGTFLIGSALILASSALLTPSLAESFAAVANVLFLFLGIAAWIWIERNADDAPAAEDLDGVRS</sequence>
<evidence type="ECO:0000313" key="3">
    <source>
        <dbReference type="Proteomes" id="UP000053331"/>
    </source>
</evidence>
<reference evidence="2 3" key="1">
    <citation type="journal article" date="2015" name="Genome Announc.">
        <title>Draft genome sequence of a Halorubrum H3 strain isolated from the burlinskoye salt lake (Altai Krai, Russia).</title>
        <authorList>
            <person name="Rozanov A.S."/>
            <person name="Bryanskaya A.V."/>
            <person name="Malup T.K."/>
            <person name="Kotenko A.V."/>
            <person name="Peltek S.E."/>
        </authorList>
    </citation>
    <scope>NUCLEOTIDE SEQUENCE [LARGE SCALE GENOMIC DNA]</scope>
    <source>
        <strain evidence="2 3">H3</strain>
    </source>
</reference>
<keyword evidence="1" id="KW-0812">Transmembrane</keyword>